<evidence type="ECO:0000313" key="3">
    <source>
        <dbReference type="Proteomes" id="UP000006622"/>
    </source>
</evidence>
<dbReference type="GeneID" id="10821700"/>
<dbReference type="Proteomes" id="UP000006622">
    <property type="component" value="Chromosome"/>
</dbReference>
<dbReference type="AlphaFoldDB" id="F7XMW8"/>
<dbReference type="KEGG" id="mzh:Mzhil_0105"/>
<sequence>MDKIILENIKYLNDSVILILLLMPATLIIVFEAIASIHELRVLSIVTWVIYLMALGYVSFRVINLNKKLTIYMENMENK</sequence>
<dbReference type="RefSeq" id="WP_013897425.1">
    <property type="nucleotide sequence ID" value="NC_015676.1"/>
</dbReference>
<dbReference type="STRING" id="679901.Mzhil_0105"/>
<dbReference type="EMBL" id="CP002101">
    <property type="protein sequence ID" value="AEH59986.1"/>
    <property type="molecule type" value="Genomic_DNA"/>
</dbReference>
<feature type="transmembrane region" description="Helical" evidence="1">
    <location>
        <begin position="12"/>
        <end position="34"/>
    </location>
</feature>
<accession>F7XMW8</accession>
<evidence type="ECO:0000313" key="2">
    <source>
        <dbReference type="EMBL" id="AEH59986.1"/>
    </source>
</evidence>
<feature type="transmembrane region" description="Helical" evidence="1">
    <location>
        <begin position="40"/>
        <end position="60"/>
    </location>
</feature>
<organism evidence="2 3">
    <name type="scientific">Methanosalsum zhilinae (strain DSM 4017 / NBRC 107636 / OCM 62 / WeN5)</name>
    <name type="common">Methanohalophilus zhilinae</name>
    <dbReference type="NCBI Taxonomy" id="679901"/>
    <lineage>
        <taxon>Archaea</taxon>
        <taxon>Methanobacteriati</taxon>
        <taxon>Methanobacteriota</taxon>
        <taxon>Stenosarchaea group</taxon>
        <taxon>Methanomicrobia</taxon>
        <taxon>Methanosarcinales</taxon>
        <taxon>Methanosarcinaceae</taxon>
        <taxon>Methanosalsum</taxon>
    </lineage>
</organism>
<protein>
    <submittedName>
        <fullName evidence="2">Na+/H+ antiporter</fullName>
    </submittedName>
</protein>
<keyword evidence="1" id="KW-0472">Membrane</keyword>
<proteinExistence type="predicted"/>
<keyword evidence="1" id="KW-0812">Transmembrane</keyword>
<gene>
    <name evidence="2" type="ordered locus">Mzhil_0105</name>
</gene>
<keyword evidence="3" id="KW-1185">Reference proteome</keyword>
<keyword evidence="1" id="KW-1133">Transmembrane helix</keyword>
<dbReference type="HOGENOM" id="CLU_2550317_0_0_2"/>
<name>F7XMW8_METZD</name>
<evidence type="ECO:0000256" key="1">
    <source>
        <dbReference type="SAM" id="Phobius"/>
    </source>
</evidence>
<dbReference type="OrthoDB" id="122998at2157"/>
<reference evidence="2 3" key="1">
    <citation type="submission" date="2010-07" db="EMBL/GenBank/DDBJ databases">
        <title>The complete genome of Methanosalsum zhilinae DSM 4017.</title>
        <authorList>
            <consortium name="US DOE Joint Genome Institute (JGI-PGF)"/>
            <person name="Lucas S."/>
            <person name="Copeland A."/>
            <person name="Lapidus A."/>
            <person name="Glavina del Rio T."/>
            <person name="Dalin E."/>
            <person name="Tice H."/>
            <person name="Bruce D."/>
            <person name="Goodwin L."/>
            <person name="Pitluck S."/>
            <person name="Kyrpides N."/>
            <person name="Mavromatis K."/>
            <person name="Ovchinnikova G."/>
            <person name="Daligault H."/>
            <person name="Detter J.C."/>
            <person name="Han C."/>
            <person name="Tapia R."/>
            <person name="Larimer F."/>
            <person name="Land M."/>
            <person name="Hauser L."/>
            <person name="Markowitz V."/>
            <person name="Cheng J.-F."/>
            <person name="Hugenholtz P."/>
            <person name="Woyke T."/>
            <person name="Wu D."/>
            <person name="Spring S."/>
            <person name="Schueler E."/>
            <person name="Brambilla E."/>
            <person name="Klenk H.-P."/>
            <person name="Eisen J.A."/>
        </authorList>
    </citation>
    <scope>NUCLEOTIDE SEQUENCE [LARGE SCALE GENOMIC DNA]</scope>
    <source>
        <strain evidence="3">DSM 4017 / NBRC 107636 / OCM 62 / WeN5</strain>
    </source>
</reference>